<dbReference type="GO" id="GO:0016747">
    <property type="term" value="F:acyltransferase activity, transferring groups other than amino-acyl groups"/>
    <property type="evidence" value="ECO:0007669"/>
    <property type="project" value="InterPro"/>
</dbReference>
<dbReference type="InterPro" id="IPR053144">
    <property type="entry name" value="Acetyltransferase_Butenolide"/>
</dbReference>
<dbReference type="PANTHER" id="PTHR43233">
    <property type="entry name" value="FAMILY N-ACETYLTRANSFERASE, PUTATIVE (AFU_ORTHOLOGUE AFUA_6G03350)-RELATED"/>
    <property type="match status" value="1"/>
</dbReference>
<dbReference type="CDD" id="cd04301">
    <property type="entry name" value="NAT_SF"/>
    <property type="match status" value="1"/>
</dbReference>
<accession>A0A2T2WU04</accession>
<evidence type="ECO:0000259" key="1">
    <source>
        <dbReference type="PROSITE" id="PS51186"/>
    </source>
</evidence>
<keyword evidence="2" id="KW-0808">Transferase</keyword>
<evidence type="ECO:0000313" key="3">
    <source>
        <dbReference type="Proteomes" id="UP000242705"/>
    </source>
</evidence>
<dbReference type="InterPro" id="IPR000182">
    <property type="entry name" value="GNAT_dom"/>
</dbReference>
<dbReference type="EMBL" id="PXYX01000026">
    <property type="protein sequence ID" value="PSR25702.1"/>
    <property type="molecule type" value="Genomic_DNA"/>
</dbReference>
<dbReference type="Pfam" id="PF00583">
    <property type="entry name" value="Acetyltransf_1"/>
    <property type="match status" value="1"/>
</dbReference>
<evidence type="ECO:0000313" key="2">
    <source>
        <dbReference type="EMBL" id="PSR25702.1"/>
    </source>
</evidence>
<reference evidence="2 3" key="1">
    <citation type="journal article" date="2014" name="BMC Genomics">
        <title>Comparison of environmental and isolate Sulfobacillus genomes reveals diverse carbon, sulfur, nitrogen, and hydrogen metabolisms.</title>
        <authorList>
            <person name="Justice N.B."/>
            <person name="Norman A."/>
            <person name="Brown C.T."/>
            <person name="Singh A."/>
            <person name="Thomas B.C."/>
            <person name="Banfield J.F."/>
        </authorList>
    </citation>
    <scope>NUCLEOTIDE SEQUENCE [LARGE SCALE GENOMIC DNA]</scope>
    <source>
        <strain evidence="2">AMDSBA5</strain>
    </source>
</reference>
<dbReference type="PANTHER" id="PTHR43233:SF1">
    <property type="entry name" value="FAMILY N-ACETYLTRANSFERASE, PUTATIVE (AFU_ORTHOLOGUE AFUA_6G03350)-RELATED"/>
    <property type="match status" value="1"/>
</dbReference>
<protein>
    <submittedName>
        <fullName evidence="2">GNAT family N-acetyltransferase</fullName>
    </submittedName>
</protein>
<feature type="domain" description="N-acetyltransferase" evidence="1">
    <location>
        <begin position="12"/>
        <end position="148"/>
    </location>
</feature>
<dbReference type="Proteomes" id="UP000242705">
    <property type="component" value="Unassembled WGS sequence"/>
</dbReference>
<name>A0A2T2WU04_SULTH</name>
<dbReference type="AlphaFoldDB" id="A0A2T2WU04"/>
<dbReference type="PROSITE" id="PS51186">
    <property type="entry name" value="GNAT"/>
    <property type="match status" value="1"/>
</dbReference>
<dbReference type="SUPFAM" id="SSF55729">
    <property type="entry name" value="Acyl-CoA N-acyltransferases (Nat)"/>
    <property type="match status" value="1"/>
</dbReference>
<dbReference type="Gene3D" id="3.40.630.30">
    <property type="match status" value="1"/>
</dbReference>
<organism evidence="2 3">
    <name type="scientific">Sulfobacillus thermosulfidooxidans</name>
    <dbReference type="NCBI Taxonomy" id="28034"/>
    <lineage>
        <taxon>Bacteria</taxon>
        <taxon>Bacillati</taxon>
        <taxon>Bacillota</taxon>
        <taxon>Clostridia</taxon>
        <taxon>Eubacteriales</taxon>
        <taxon>Clostridiales Family XVII. Incertae Sedis</taxon>
        <taxon>Sulfobacillus</taxon>
    </lineage>
</organism>
<comment type="caution">
    <text evidence="2">The sequence shown here is derived from an EMBL/GenBank/DDBJ whole genome shotgun (WGS) entry which is preliminary data.</text>
</comment>
<gene>
    <name evidence="2" type="ORF">C7B47_11595</name>
</gene>
<sequence length="156" mass="18114">MQTFARMKDSFIVSTDPALLDKETIFSYLHNEAYWSLGLPRDVFEKSLEHSLCFGIYQHNTQLGFARVISDFATFAYLCDVFILTPYRGQGLGKWLMESIMDHPDLQGLRRFYLVTRDAHGLYKHYGFSSLDDCGRHMEKVVPAKVLYEQGQNQEQ</sequence>
<proteinExistence type="predicted"/>
<dbReference type="InterPro" id="IPR016181">
    <property type="entry name" value="Acyl_CoA_acyltransferase"/>
</dbReference>